<dbReference type="GO" id="GO:0006355">
    <property type="term" value="P:regulation of DNA-templated transcription"/>
    <property type="evidence" value="ECO:0007669"/>
    <property type="project" value="InterPro"/>
</dbReference>
<proteinExistence type="predicted"/>
<dbReference type="InterPro" id="IPR016032">
    <property type="entry name" value="Sig_transdc_resp-reg_C-effctor"/>
</dbReference>
<dbReference type="Pfam" id="PF00072">
    <property type="entry name" value="Response_reg"/>
    <property type="match status" value="1"/>
</dbReference>
<evidence type="ECO:0000256" key="6">
    <source>
        <dbReference type="ARBA" id="ARBA00023163"/>
    </source>
</evidence>
<dbReference type="EMBL" id="JARKHX010000001">
    <property type="protein sequence ID" value="MDF4192307.1"/>
    <property type="molecule type" value="Genomic_DNA"/>
</dbReference>
<dbReference type="InterPro" id="IPR001789">
    <property type="entry name" value="Sig_transdc_resp-reg_receiver"/>
</dbReference>
<feature type="domain" description="Response regulatory" evidence="9">
    <location>
        <begin position="3"/>
        <end position="120"/>
    </location>
</feature>
<dbReference type="AlphaFoldDB" id="A0AAP3YAT2"/>
<keyword evidence="3 7" id="KW-0597">Phosphoprotein</keyword>
<dbReference type="SUPFAM" id="SSF52172">
    <property type="entry name" value="CheY-like"/>
    <property type="match status" value="1"/>
</dbReference>
<dbReference type="Gene3D" id="3.40.50.2300">
    <property type="match status" value="1"/>
</dbReference>
<evidence type="ECO:0000256" key="5">
    <source>
        <dbReference type="ARBA" id="ARBA00023125"/>
    </source>
</evidence>
<reference evidence="10" key="1">
    <citation type="submission" date="2023-02" db="EMBL/GenBank/DDBJ databases">
        <title>Draft Whole-Genome Sequences of Bacillus Strains of Potential Probiotic for Poultry.</title>
        <authorList>
            <person name="Ma L.M."/>
            <person name="Lopez-Guerra N."/>
            <person name="Zhang G."/>
        </authorList>
    </citation>
    <scope>NUCLEOTIDE SEQUENCE</scope>
    <source>
        <strain evidence="10">OSU1013-24</strain>
    </source>
</reference>
<dbReference type="SUPFAM" id="SSF46894">
    <property type="entry name" value="C-terminal effector domain of the bipartite response regulators"/>
    <property type="match status" value="1"/>
</dbReference>
<keyword evidence="4" id="KW-0805">Transcription regulation</keyword>
<keyword evidence="5" id="KW-0238">DNA-binding</keyword>
<evidence type="ECO:0000256" key="1">
    <source>
        <dbReference type="ARBA" id="ARBA00004496"/>
    </source>
</evidence>
<dbReference type="CDD" id="cd06170">
    <property type="entry name" value="LuxR_C_like"/>
    <property type="match status" value="1"/>
</dbReference>
<protein>
    <submittedName>
        <fullName evidence="10">Response regulator transcription factor</fullName>
    </submittedName>
</protein>
<comment type="caution">
    <text evidence="10">The sequence shown here is derived from an EMBL/GenBank/DDBJ whole genome shotgun (WGS) entry which is preliminary data.</text>
</comment>
<dbReference type="InterPro" id="IPR039420">
    <property type="entry name" value="WalR-like"/>
</dbReference>
<evidence type="ECO:0000259" key="8">
    <source>
        <dbReference type="PROSITE" id="PS50043"/>
    </source>
</evidence>
<comment type="subcellular location">
    <subcellularLocation>
        <location evidence="1">Cytoplasm</location>
    </subcellularLocation>
</comment>
<dbReference type="PROSITE" id="PS00622">
    <property type="entry name" value="HTH_LUXR_1"/>
    <property type="match status" value="1"/>
</dbReference>
<dbReference type="PANTHER" id="PTHR43214:SF43">
    <property type="entry name" value="TWO-COMPONENT RESPONSE REGULATOR"/>
    <property type="match status" value="1"/>
</dbReference>
<dbReference type="Proteomes" id="UP001222377">
    <property type="component" value="Unassembled WGS sequence"/>
</dbReference>
<dbReference type="GO" id="GO:0000160">
    <property type="term" value="P:phosphorelay signal transduction system"/>
    <property type="evidence" value="ECO:0007669"/>
    <property type="project" value="InterPro"/>
</dbReference>
<dbReference type="InterPro" id="IPR000792">
    <property type="entry name" value="Tscrpt_reg_LuxR_C"/>
</dbReference>
<evidence type="ECO:0000256" key="4">
    <source>
        <dbReference type="ARBA" id="ARBA00023015"/>
    </source>
</evidence>
<dbReference type="CDD" id="cd17535">
    <property type="entry name" value="REC_NarL-like"/>
    <property type="match status" value="1"/>
</dbReference>
<dbReference type="GO" id="GO:0003677">
    <property type="term" value="F:DNA binding"/>
    <property type="evidence" value="ECO:0007669"/>
    <property type="project" value="UniProtKB-KW"/>
</dbReference>
<dbReference type="InterPro" id="IPR011006">
    <property type="entry name" value="CheY-like_superfamily"/>
</dbReference>
<feature type="domain" description="HTH luxR-type" evidence="8">
    <location>
        <begin position="143"/>
        <end position="208"/>
    </location>
</feature>
<evidence type="ECO:0000256" key="2">
    <source>
        <dbReference type="ARBA" id="ARBA00022490"/>
    </source>
</evidence>
<evidence type="ECO:0000256" key="3">
    <source>
        <dbReference type="ARBA" id="ARBA00022553"/>
    </source>
</evidence>
<feature type="modified residue" description="4-aspartylphosphate" evidence="7">
    <location>
        <position position="54"/>
    </location>
</feature>
<keyword evidence="2" id="KW-0963">Cytoplasm</keyword>
<sequence>MIRVLLVDDHTMIRKGLRVLLEGYPEIKIVGESHNGNDAILKTRQLKPDVVLMDLSMPTGLDGFTASSEILNLNLPVKIIILTMYDEEIFVQKAIEVGAYGYILKNSHYELLYKAIVEVSLGKLFYKTSVSQEILSQWMTSESKKISSVLTVREKEIVRLIVLGYTNKEIANELSISFKTVENHKTNIMQKLELDSKHELIQYAINNNYLDLTL</sequence>
<dbReference type="GO" id="GO:0005737">
    <property type="term" value="C:cytoplasm"/>
    <property type="evidence" value="ECO:0007669"/>
    <property type="project" value="UniProtKB-SubCell"/>
</dbReference>
<keyword evidence="6" id="KW-0804">Transcription</keyword>
<evidence type="ECO:0000313" key="11">
    <source>
        <dbReference type="Proteomes" id="UP001222377"/>
    </source>
</evidence>
<dbReference type="RefSeq" id="WP_022553190.1">
    <property type="nucleotide sequence ID" value="NZ_JAAOIT010000919.1"/>
</dbReference>
<accession>A0AAP3YAT2</accession>
<name>A0AAP3YAT2_BACAM</name>
<dbReference type="PRINTS" id="PR00038">
    <property type="entry name" value="HTHLUXR"/>
</dbReference>
<dbReference type="PROSITE" id="PS50043">
    <property type="entry name" value="HTH_LUXR_2"/>
    <property type="match status" value="1"/>
</dbReference>
<organism evidence="10 11">
    <name type="scientific">Bacillus amyloliquefaciens</name>
    <name type="common">Bacillus velezensis</name>
    <dbReference type="NCBI Taxonomy" id="1390"/>
    <lineage>
        <taxon>Bacteria</taxon>
        <taxon>Bacillati</taxon>
        <taxon>Bacillota</taxon>
        <taxon>Bacilli</taxon>
        <taxon>Bacillales</taxon>
        <taxon>Bacillaceae</taxon>
        <taxon>Bacillus</taxon>
        <taxon>Bacillus amyloliquefaciens group</taxon>
    </lineage>
</organism>
<dbReference type="PANTHER" id="PTHR43214">
    <property type="entry name" value="TWO-COMPONENT RESPONSE REGULATOR"/>
    <property type="match status" value="1"/>
</dbReference>
<evidence type="ECO:0000256" key="7">
    <source>
        <dbReference type="PROSITE-ProRule" id="PRU00169"/>
    </source>
</evidence>
<dbReference type="InterPro" id="IPR058245">
    <property type="entry name" value="NreC/VraR/RcsB-like_REC"/>
</dbReference>
<dbReference type="Pfam" id="PF00196">
    <property type="entry name" value="GerE"/>
    <property type="match status" value="1"/>
</dbReference>
<evidence type="ECO:0000313" key="10">
    <source>
        <dbReference type="EMBL" id="MDF4192307.1"/>
    </source>
</evidence>
<dbReference type="PROSITE" id="PS50110">
    <property type="entry name" value="RESPONSE_REGULATORY"/>
    <property type="match status" value="1"/>
</dbReference>
<evidence type="ECO:0000259" key="9">
    <source>
        <dbReference type="PROSITE" id="PS50110"/>
    </source>
</evidence>
<dbReference type="SMART" id="SM00448">
    <property type="entry name" value="REC"/>
    <property type="match status" value="1"/>
</dbReference>
<gene>
    <name evidence="10" type="ORF">PV946_00720</name>
</gene>
<dbReference type="SMART" id="SM00421">
    <property type="entry name" value="HTH_LUXR"/>
    <property type="match status" value="1"/>
</dbReference>